<dbReference type="OrthoDB" id="7185741at2"/>
<sequence>MFRKVLYGLKILLILGVALFGWGQYQRVTLVNSTPPPGQMVDMIDYQLHLDCKGEGPVTVLLEAGSNEFSLTWDKVFLELSKQTQVCRYDRAGLGWSKASPIPRMASSMADEFQDLLKQAKILPPYIFVGHSYGGYIGQWFAYRYPESLAALLLIDSAHVDQFIRIPSAQAELDGLVDQFTTLQRVSRMGLMAMRPATIPERGFSGETLRQYRGVLASRNHFLAAMEENKLVRESLEEGVQVLNHIDVPVVVITRGRADGLDDEEFASWQLMQRNLLTVSVRSKQVIARQSGHYIQMDQPELVIQEIKLLLQQ</sequence>
<dbReference type="KEGG" id="maes:Ga0123461_0382"/>
<accession>A0A2K8KY73</accession>
<dbReference type="GO" id="GO:0016020">
    <property type="term" value="C:membrane"/>
    <property type="evidence" value="ECO:0007669"/>
    <property type="project" value="TreeGrafter"/>
</dbReference>
<evidence type="ECO:0000313" key="3">
    <source>
        <dbReference type="Proteomes" id="UP000231701"/>
    </source>
</evidence>
<dbReference type="InterPro" id="IPR029058">
    <property type="entry name" value="AB_hydrolase_fold"/>
</dbReference>
<evidence type="ECO:0000259" key="1">
    <source>
        <dbReference type="Pfam" id="PF00561"/>
    </source>
</evidence>
<reference evidence="2 3" key="1">
    <citation type="submission" date="2016-12" db="EMBL/GenBank/DDBJ databases">
        <title>Isolation and genomic insights into novel planktonic Zetaproteobacteria from stratified waters of the Chesapeake Bay.</title>
        <authorList>
            <person name="McAllister S.M."/>
            <person name="Kato S."/>
            <person name="Chan C.S."/>
            <person name="Chiu B.K."/>
            <person name="Field E.K."/>
        </authorList>
    </citation>
    <scope>NUCLEOTIDE SEQUENCE [LARGE SCALE GENOMIC DNA]</scope>
    <source>
        <strain evidence="2 3">CP-5</strain>
    </source>
</reference>
<keyword evidence="3" id="KW-1185">Reference proteome</keyword>
<gene>
    <name evidence="2" type="ORF">Ga0123461_0382</name>
</gene>
<dbReference type="EMBL" id="CP018799">
    <property type="protein sequence ID" value="ATX78829.1"/>
    <property type="molecule type" value="Genomic_DNA"/>
</dbReference>
<dbReference type="PANTHER" id="PTHR43798:SF33">
    <property type="entry name" value="HYDROLASE, PUTATIVE (AFU_ORTHOLOGUE AFUA_2G14860)-RELATED"/>
    <property type="match status" value="1"/>
</dbReference>
<dbReference type="PANTHER" id="PTHR43798">
    <property type="entry name" value="MONOACYLGLYCEROL LIPASE"/>
    <property type="match status" value="1"/>
</dbReference>
<dbReference type="Gene3D" id="3.40.50.1820">
    <property type="entry name" value="alpha/beta hydrolase"/>
    <property type="match status" value="1"/>
</dbReference>
<proteinExistence type="predicted"/>
<organism evidence="2 3">
    <name type="scientific">Mariprofundus aestuarium</name>
    <dbReference type="NCBI Taxonomy" id="1921086"/>
    <lineage>
        <taxon>Bacteria</taxon>
        <taxon>Pseudomonadati</taxon>
        <taxon>Pseudomonadota</taxon>
        <taxon>Candidatius Mariprofundia</taxon>
        <taxon>Mariprofundales</taxon>
        <taxon>Mariprofundaceae</taxon>
        <taxon>Mariprofundus</taxon>
    </lineage>
</organism>
<evidence type="ECO:0000313" key="2">
    <source>
        <dbReference type="EMBL" id="ATX78829.1"/>
    </source>
</evidence>
<dbReference type="AlphaFoldDB" id="A0A2K8KY73"/>
<feature type="domain" description="AB hydrolase-1" evidence="1">
    <location>
        <begin position="68"/>
        <end position="299"/>
    </location>
</feature>
<name>A0A2K8KY73_MARES</name>
<dbReference type="Proteomes" id="UP000231701">
    <property type="component" value="Chromosome"/>
</dbReference>
<protein>
    <submittedName>
        <fullName evidence="2">Pimeloyl-ACP methyl ester carboxylesterase</fullName>
    </submittedName>
</protein>
<dbReference type="RefSeq" id="WP_100276792.1">
    <property type="nucleotide sequence ID" value="NZ_CP018799.1"/>
</dbReference>
<dbReference type="Pfam" id="PF00561">
    <property type="entry name" value="Abhydrolase_1"/>
    <property type="match status" value="1"/>
</dbReference>
<dbReference type="InterPro" id="IPR050266">
    <property type="entry name" value="AB_hydrolase_sf"/>
</dbReference>
<dbReference type="InterPro" id="IPR000073">
    <property type="entry name" value="AB_hydrolase_1"/>
</dbReference>
<dbReference type="SUPFAM" id="SSF53474">
    <property type="entry name" value="alpha/beta-Hydrolases"/>
    <property type="match status" value="1"/>
</dbReference>